<dbReference type="AlphaFoldDB" id="A0A9Q0M3Q2"/>
<comment type="subcellular location">
    <subcellularLocation>
        <location evidence="2">Chromosome</location>
    </subcellularLocation>
    <subcellularLocation>
        <location evidence="1">Nucleus</location>
    </subcellularLocation>
</comment>
<dbReference type="EMBL" id="JAPWDV010000003">
    <property type="protein sequence ID" value="KAJ6218362.1"/>
    <property type="molecule type" value="Genomic_DNA"/>
</dbReference>
<keyword evidence="7" id="KW-0067">ATP-binding</keyword>
<evidence type="ECO:0000256" key="9">
    <source>
        <dbReference type="ARBA" id="ARBA00023172"/>
    </source>
</evidence>
<dbReference type="GO" id="GO:0005524">
    <property type="term" value="F:ATP binding"/>
    <property type="evidence" value="ECO:0007669"/>
    <property type="project" value="UniProtKB-KW"/>
</dbReference>
<keyword evidence="11" id="KW-0539">Nucleus</keyword>
<dbReference type="GO" id="GO:0000724">
    <property type="term" value="P:double-strand break repair via homologous recombination"/>
    <property type="evidence" value="ECO:0007669"/>
    <property type="project" value="TreeGrafter"/>
</dbReference>
<feature type="coiled-coil region" evidence="12">
    <location>
        <begin position="579"/>
        <end position="649"/>
    </location>
</feature>
<comment type="similarity">
    <text evidence="3">Belongs to the SMC family. SMC6 subfamily.</text>
</comment>
<evidence type="ECO:0000256" key="3">
    <source>
        <dbReference type="ARBA" id="ARBA00006793"/>
    </source>
</evidence>
<reference evidence="14" key="1">
    <citation type="submission" date="2022-12" db="EMBL/GenBank/DDBJ databases">
        <title>Genome assemblies of Blomia tropicalis.</title>
        <authorList>
            <person name="Cui Y."/>
        </authorList>
    </citation>
    <scope>NUCLEOTIDE SEQUENCE</scope>
    <source>
        <tissue evidence="14">Adult mites</tissue>
    </source>
</reference>
<proteinExistence type="inferred from homology"/>
<name>A0A9Q0M3Q2_BLOTA</name>
<dbReference type="SUPFAM" id="SSF52540">
    <property type="entry name" value="P-loop containing nucleoside triphosphate hydrolases"/>
    <property type="match status" value="1"/>
</dbReference>
<keyword evidence="5" id="KW-0547">Nucleotide-binding</keyword>
<keyword evidence="8 12" id="KW-0175">Coiled coil</keyword>
<evidence type="ECO:0000256" key="6">
    <source>
        <dbReference type="ARBA" id="ARBA00022763"/>
    </source>
</evidence>
<evidence type="ECO:0000259" key="13">
    <source>
        <dbReference type="Pfam" id="PF13476"/>
    </source>
</evidence>
<evidence type="ECO:0000256" key="7">
    <source>
        <dbReference type="ARBA" id="ARBA00022840"/>
    </source>
</evidence>
<dbReference type="GO" id="GO:0003684">
    <property type="term" value="F:damaged DNA binding"/>
    <property type="evidence" value="ECO:0007669"/>
    <property type="project" value="TreeGrafter"/>
</dbReference>
<keyword evidence="9" id="KW-0233">DNA recombination</keyword>
<evidence type="ECO:0000256" key="1">
    <source>
        <dbReference type="ARBA" id="ARBA00004123"/>
    </source>
</evidence>
<dbReference type="Proteomes" id="UP001142055">
    <property type="component" value="Chromosome 3"/>
</dbReference>
<dbReference type="PANTHER" id="PTHR19306">
    <property type="entry name" value="STRUCTURAL MAINTENANCE OF CHROMOSOMES 5,6 SMC5, SMC6"/>
    <property type="match status" value="1"/>
</dbReference>
<protein>
    <recommendedName>
        <fullName evidence="13">Rad50/SbcC-type AAA domain-containing protein</fullName>
    </recommendedName>
</protein>
<accession>A0A9Q0M3Q2</accession>
<dbReference type="GO" id="GO:0005634">
    <property type="term" value="C:nucleus"/>
    <property type="evidence" value="ECO:0007669"/>
    <property type="project" value="UniProtKB-SubCell"/>
</dbReference>
<sequence>MDIDIASTVDGDPGHIMQISLENFMCHENFSLSFGPRINFIIGQNGSGKSAIASALILALGARGSGLASFIRTGQTRAKITVTICNYLNASNKSESYHPEIFGPKITIKRVIYRTGFSSYEVRSSADKVISRKKVEVDNIVKFFQIDVNNPINILTQQVSKNFLNSNDPKDKFKFFVKATQLEEMKNDHEYAFENKSKLLKLFTTMICDYMICTASQNWDNAKKVLANKTAEMKARQYEINCFNKNISDLQKRIQGIETQFDGTSSIESEIARITDEIESLKKMEFVLTEKAVKFDEDDVHLKTNREKLSNDQQNLIATINAHQSEIDRLKRGQTNRYGFNMEELVKHVNEKINLFKKPPYGPLGDYIRLSDSNAAYASECLLKDNLSAFVVDNYDDYTKLQELFTQILGNNRQPLIIVRKYVPLHDISRFEARSNKYKNFFQILNIVQPEVANCLIDYCKIERIVFIPDYDEARSVLLDEDSVPQNCRSAYTKDGDLMYPTTSTQNFRSYLDNGNKIPRVLVSDSRSVIEIYEQEIKKFSQNDLKIFQKLKYIDSKIDNIRREKIKIDESIFEAKSSMSEKVKKLKDLQQQKSTLQSAAVITFKEKIQELEREKKAIQEQIDDERKICDDAKVEYAKALKEMDEKTEKLNTTLNSRNSFNSELNATQTKIEKKKLILFMNNIQMKEYEKMVEIVEHNLSVEENLRNELITIGSENCEEEIETNRSYESITRKALNIKWCIENKEDWDDFDDVEKQKKVIAEYEDLSKLVHESINELLQLRSLITESNDALHQRKIASHNFKFLAVEIVNYCFRMVSNQRNFDGHINGNYLDAPSDENDNLSARKKIRKGQTLDVVIYPRKRKHFESNVEGDEDISLTNIDNHSQVASTMCSSTKSLFDSERLYSTITFIIVLWKMNRSPFKLLDEIDVFMDMVTRKFSYKMFVRFATEHSKKQFIFLSSLETHIENSEVVRVLQMPEKQF</sequence>
<dbReference type="Pfam" id="PF13476">
    <property type="entry name" value="AAA_23"/>
    <property type="match status" value="1"/>
</dbReference>
<evidence type="ECO:0000256" key="10">
    <source>
        <dbReference type="ARBA" id="ARBA00023204"/>
    </source>
</evidence>
<evidence type="ECO:0000256" key="11">
    <source>
        <dbReference type="ARBA" id="ARBA00023242"/>
    </source>
</evidence>
<gene>
    <name evidence="14" type="ORF">RDWZM_009519</name>
</gene>
<dbReference type="GO" id="GO:0016887">
    <property type="term" value="F:ATP hydrolysis activity"/>
    <property type="evidence" value="ECO:0007669"/>
    <property type="project" value="InterPro"/>
</dbReference>
<feature type="domain" description="Rad50/SbcC-type AAA" evidence="13">
    <location>
        <begin position="18"/>
        <end position="255"/>
    </location>
</feature>
<dbReference type="PANTHER" id="PTHR19306:SF6">
    <property type="entry name" value="STRUCTURAL MAINTENANCE OF CHROMOSOMES PROTEIN 6"/>
    <property type="match status" value="1"/>
</dbReference>
<comment type="caution">
    <text evidence="14">The sequence shown here is derived from an EMBL/GenBank/DDBJ whole genome shotgun (WGS) entry which is preliminary data.</text>
</comment>
<organism evidence="14 15">
    <name type="scientific">Blomia tropicalis</name>
    <name type="common">Mite</name>
    <dbReference type="NCBI Taxonomy" id="40697"/>
    <lineage>
        <taxon>Eukaryota</taxon>
        <taxon>Metazoa</taxon>
        <taxon>Ecdysozoa</taxon>
        <taxon>Arthropoda</taxon>
        <taxon>Chelicerata</taxon>
        <taxon>Arachnida</taxon>
        <taxon>Acari</taxon>
        <taxon>Acariformes</taxon>
        <taxon>Sarcoptiformes</taxon>
        <taxon>Astigmata</taxon>
        <taxon>Glycyphagoidea</taxon>
        <taxon>Echimyopodidae</taxon>
        <taxon>Blomia</taxon>
    </lineage>
</organism>
<dbReference type="OMA" id="VHVEMNN"/>
<keyword evidence="6" id="KW-0227">DNA damage</keyword>
<evidence type="ECO:0000256" key="12">
    <source>
        <dbReference type="SAM" id="Coils"/>
    </source>
</evidence>
<feature type="coiled-coil region" evidence="12">
    <location>
        <begin position="240"/>
        <end position="326"/>
    </location>
</feature>
<keyword evidence="4" id="KW-0158">Chromosome</keyword>
<keyword evidence="10" id="KW-0234">DNA repair</keyword>
<evidence type="ECO:0000256" key="5">
    <source>
        <dbReference type="ARBA" id="ARBA00022741"/>
    </source>
</evidence>
<keyword evidence="15" id="KW-1185">Reference proteome</keyword>
<dbReference type="InterPro" id="IPR027417">
    <property type="entry name" value="P-loop_NTPase"/>
</dbReference>
<dbReference type="InterPro" id="IPR038729">
    <property type="entry name" value="Rad50/SbcC_AAA"/>
</dbReference>
<evidence type="ECO:0000256" key="8">
    <source>
        <dbReference type="ARBA" id="ARBA00023054"/>
    </source>
</evidence>
<evidence type="ECO:0000256" key="2">
    <source>
        <dbReference type="ARBA" id="ARBA00004286"/>
    </source>
</evidence>
<evidence type="ECO:0000313" key="15">
    <source>
        <dbReference type="Proteomes" id="UP001142055"/>
    </source>
</evidence>
<evidence type="ECO:0000313" key="14">
    <source>
        <dbReference type="EMBL" id="KAJ6218362.1"/>
    </source>
</evidence>
<dbReference type="GO" id="GO:0003697">
    <property type="term" value="F:single-stranded DNA binding"/>
    <property type="evidence" value="ECO:0007669"/>
    <property type="project" value="TreeGrafter"/>
</dbReference>
<dbReference type="GO" id="GO:0035861">
    <property type="term" value="C:site of double-strand break"/>
    <property type="evidence" value="ECO:0007669"/>
    <property type="project" value="TreeGrafter"/>
</dbReference>
<dbReference type="Gene3D" id="3.40.50.300">
    <property type="entry name" value="P-loop containing nucleotide triphosphate hydrolases"/>
    <property type="match status" value="2"/>
</dbReference>
<evidence type="ECO:0000256" key="4">
    <source>
        <dbReference type="ARBA" id="ARBA00022454"/>
    </source>
</evidence>
<dbReference type="GO" id="GO:0030915">
    <property type="term" value="C:Smc5-Smc6 complex"/>
    <property type="evidence" value="ECO:0007669"/>
    <property type="project" value="TreeGrafter"/>
</dbReference>